<name>A0A162A8C3_DAUCS</name>
<evidence type="ECO:0000256" key="4">
    <source>
        <dbReference type="ARBA" id="ARBA00022989"/>
    </source>
</evidence>
<feature type="coiled-coil region" evidence="6">
    <location>
        <begin position="2116"/>
        <end position="2205"/>
    </location>
</feature>
<dbReference type="EMBL" id="LNRQ01000004">
    <property type="protein sequence ID" value="KZM97622.1"/>
    <property type="molecule type" value="Genomic_DNA"/>
</dbReference>
<feature type="transmembrane region" description="Helical" evidence="8">
    <location>
        <begin position="423"/>
        <end position="445"/>
    </location>
</feature>
<feature type="region of interest" description="Disordered" evidence="7">
    <location>
        <begin position="2213"/>
        <end position="2233"/>
    </location>
</feature>
<accession>A0A162A8C3</accession>
<dbReference type="InterPro" id="IPR001248">
    <property type="entry name" value="Pur-cyt_permease"/>
</dbReference>
<feature type="compositionally biased region" description="Polar residues" evidence="7">
    <location>
        <begin position="669"/>
        <end position="710"/>
    </location>
</feature>
<feature type="coiled-coil region" evidence="6">
    <location>
        <begin position="887"/>
        <end position="956"/>
    </location>
</feature>
<evidence type="ECO:0000256" key="3">
    <source>
        <dbReference type="ARBA" id="ARBA00022692"/>
    </source>
</evidence>
<evidence type="ECO:0000256" key="8">
    <source>
        <dbReference type="SAM" id="Phobius"/>
    </source>
</evidence>
<sequence length="2285" mass="258774">MSSNSSKPTPLFDDPEPDPTLTNDDLRPTTSDQRTFSGWEMASLWIGLVVGVPTYYLAGSLVDLGMAWWQGIATVVTANIILLIPLVLTGDVGTRYGISFPVLARTSFGIRGAHIPTLLRALVGCGWYGIETWIGGEAIFLLLPESVKNSGLSQSLPWLGTSPLEFACFIAFWLAQLTIVWKGMEGIRVLEKYAAPILIVLTSALVIWAYVNAGGFGHMLSMSSRLSSSEFWSLFFPSLTANISFWATLALNIPDFTRYAKSQKDQIIGQVGLPLFMGAFTFVGLAVTSSTQVIFGRIISSPIELLGQIGGFTTTILAILGISLATITTNIAANVVAPANALVNLSPSIFTFRKGVLLTALLGIAFQPWRLLKSSESFVYTWLVGYSALLGPIGGIILADYYLLKGAKLSIKDMYTLNTQGEYYYSGGFNISALASLVIGILPVIPGFLEKAGVLTAVPGPYMVIYNNAWFFSFFLAGAMHCILSAEEAEENRRMFKLKRQNKNLAATSTTKSGEKFDFSFSNFQALQVPEGWDKLIVSIISVETGKTIAKSNKAPVRNGTCQWTDTLSESLWIPQDDSSNELEEILLKLVISMGSARSGILGESVVNMASYKRSKAFSPVSLPLKKCIYGTILQVQIQCLTPRTEVRDQGSKYSNSDVEARVEDHTDSVNNSNERSLRSQSSQDLGFTSHPENLGSTETSYLASGSHHSFVSEEGSMREGNLSPNDSSSVRYNMVGRQVEARSGNRLPEGMYPADDYFGSYQSSLNSRLTHSVDESQNYEEELGQSSSVPLGTASLTNAGSSRNLLEAAEDTIEELRNEAKMWERNSQKLTLDLDILNEQFHSQSKKQTNLEMELLTSHKVQDGMKKEIDQLKLLLEEVVLKKTTSKRATSDLEDVIQGRKELEKELKYQKEENTHLAVQLDMSQESNIELLSVLQELEEIIEKQKVEIEHLSKQQLRFTELEGSIEGHLEENRIFSLQLQQLQESEKRLLVNVQSLEQDLEAKNSELENERRSYEQSLLDIEQEYRQKLSVAEEDVVKLSANLTESLAVIEKEKLECSSGSSMDLINEIKELKEMMQELEINCSELTSENLSLLCKQKELEKVSEEAQLDNSITSTELLKQIDLTFYNIKRSWYTIPFEVNDECESHYSDLVNRNHPVASKGWVESLCSFFVEVNKVLEAKISKCEEVLKSSALEMNTKEKTIAEAKHQMVLLSLKNQELGNSNIVLQAKLTELQVELAKQSSEVQLLESDILSKEEQINLLEQGQIELNNQVSGMKKERDLLQENMDIVVSESNMNSKCLDDLQTDLIALRSSVASHVTANRNLQREISEHEAGKEELQLHLLKVEEENVKLTECISGLEAQLKIVKDTNKSSQLELENSKSVATALQDDIRRLRFDIEKDKSIQQAELKNIETRLSEAQEECEYRKIAYQKSQASGQSLAETCSTLQKMNEELRKQNLEFYENSKSVTISHQNEIRTLTEKMEGQKTFLKENSQDLENQLRKAQEEYEFQKIVYQKSQTSVESLTKNCSTLQKLNEDLRKQNLELHENSKFVVMKLQDEVIRLTLEMDTENNILQEKLQDMQKRQSEFQEECEYLKIAYQKSQASGENLSQRCSTLHKLNDELRNQNMDLHENSKSFTISIQDEIRRTTVEMETLNNALQKKLQDMENRLSEAEQECGYQKMSNRKLQASTLNLSESCSTLQKINEDLKKQISDLNENSKSVAIGLQDEIRRLTVEMEAEKMVQQEKLQDMENKLSEAQEESEYQKMTNQKSQKSAMDLSKKCNKLQEINEESRKKIKDLHERCTFLETSLRESQEHLSNSSQKTESLEAELSSILEEFAVKEKSLTSELDVLLQENGEQKKKLIMGETLLNQMYMEKTAEVGNLQSEVENLINQISATNDERDKIASEAVNEVTKLQSDKEKLNCVLQEVISRAKVTEDELDRIQTEYEARVQDLISELARSKQSHADYEIVLKRLTSYRSSQEKLKTSVNSLELKLTVSEYERQQLINEIAGLKGQIRNLAHCQDNSISLEKELDEYKCEKEKLEALLHSLSIDNENLKAEINSLQEKDSTFQKVMSEFEDCKHKRTTLEEKLLHMEHDLIAKEASKAEDEELRNELGRMKRVNKQYKRTILQIEVEKEELLKRVQMCNEQVKLMEAEQQDRSSTGKNNTASEDFMAKVKLLEDELAEALEANNRYKLQLQSIFSDGLHSHSGGPRKSVSGTEVAANERYERTKSSLEIEIVDLRDRYFQMSLQYAEVEAQREDLVMKLKASTNGKRSS</sequence>
<dbReference type="FunFam" id="1.10.4160.10:FF:000001">
    <property type="entry name" value="Uracil permease, putative"/>
    <property type="match status" value="1"/>
</dbReference>
<feature type="compositionally biased region" description="Basic and acidic residues" evidence="7">
    <location>
        <begin position="659"/>
        <end position="668"/>
    </location>
</feature>
<feature type="domain" description="C2 NT-type" evidence="9">
    <location>
        <begin position="507"/>
        <end position="642"/>
    </location>
</feature>
<feature type="coiled-coil region" evidence="6">
    <location>
        <begin position="2026"/>
        <end position="2074"/>
    </location>
</feature>
<dbReference type="STRING" id="79200.A0A162A8C3"/>
<feature type="transmembrane region" description="Helical" evidence="8">
    <location>
        <begin position="315"/>
        <end position="343"/>
    </location>
</feature>
<dbReference type="Gene3D" id="1.10.4160.10">
    <property type="entry name" value="Hydantoin permease"/>
    <property type="match status" value="1"/>
</dbReference>
<dbReference type="InterPro" id="IPR019448">
    <property type="entry name" value="NT-C2"/>
</dbReference>
<dbReference type="Gramene" id="KZM97622">
    <property type="protein sequence ID" value="KZM97622"/>
    <property type="gene ID" value="DCAR_015016"/>
</dbReference>
<feature type="transmembrane region" description="Helical" evidence="8">
    <location>
        <begin position="231"/>
        <end position="251"/>
    </location>
</feature>
<dbReference type="CDD" id="cd11485">
    <property type="entry name" value="SLC-NCS1sbd_YbbW-like"/>
    <property type="match status" value="1"/>
</dbReference>
<keyword evidence="4 8" id="KW-1133">Transmembrane helix</keyword>
<gene>
    <name evidence="10" type="ORF">DCAR_015016</name>
</gene>
<feature type="transmembrane region" description="Helical" evidence="8">
    <location>
        <begin position="68"/>
        <end position="88"/>
    </location>
</feature>
<feature type="transmembrane region" description="Helical" evidence="8">
    <location>
        <begin position="378"/>
        <end position="403"/>
    </location>
</feature>
<feature type="coiled-coil region" evidence="6">
    <location>
        <begin position="1649"/>
        <end position="1842"/>
    </location>
</feature>
<comment type="subcellular location">
    <subcellularLocation>
        <location evidence="1">Membrane</location>
        <topology evidence="1">Multi-pass membrane protein</topology>
    </subcellularLocation>
</comment>
<comment type="similarity">
    <text evidence="2">Belongs to the purine-cytosine permease (2.A.39) family.</text>
</comment>
<feature type="transmembrane region" description="Helical" evidence="8">
    <location>
        <begin position="355"/>
        <end position="372"/>
    </location>
</feature>
<evidence type="ECO:0000256" key="7">
    <source>
        <dbReference type="SAM" id="MobiDB-lite"/>
    </source>
</evidence>
<keyword evidence="6" id="KW-0175">Coiled coil</keyword>
<feature type="region of interest" description="Disordered" evidence="7">
    <location>
        <begin position="646"/>
        <end position="731"/>
    </location>
</feature>
<keyword evidence="3 8" id="KW-0812">Transmembrane</keyword>
<proteinExistence type="inferred from homology"/>
<evidence type="ECO:0000256" key="6">
    <source>
        <dbReference type="SAM" id="Coils"/>
    </source>
</evidence>
<dbReference type="PROSITE" id="PS51840">
    <property type="entry name" value="C2_NT"/>
    <property type="match status" value="1"/>
</dbReference>
<evidence type="ECO:0000259" key="9">
    <source>
        <dbReference type="PROSITE" id="PS51840"/>
    </source>
</evidence>
<comment type="caution">
    <text evidence="10">The sequence shown here is derived from an EMBL/GenBank/DDBJ whole genome shotgun (WGS) entry which is preliminary data.</text>
</comment>
<feature type="coiled-coil region" evidence="6">
    <location>
        <begin position="800"/>
        <end position="841"/>
    </location>
</feature>
<feature type="coiled-coil region" evidence="6">
    <location>
        <begin position="981"/>
        <end position="1098"/>
    </location>
</feature>
<feature type="coiled-coil region" evidence="6">
    <location>
        <begin position="1324"/>
        <end position="1351"/>
    </location>
</feature>
<dbReference type="GO" id="GO:0022857">
    <property type="term" value="F:transmembrane transporter activity"/>
    <property type="evidence" value="ECO:0007669"/>
    <property type="project" value="InterPro"/>
</dbReference>
<protein>
    <recommendedName>
        <fullName evidence="9">C2 NT-type domain-containing protein</fullName>
    </recommendedName>
</protein>
<feature type="coiled-coil region" evidence="6">
    <location>
        <begin position="1233"/>
        <end position="1288"/>
    </location>
</feature>
<feature type="coiled-coil region" evidence="6">
    <location>
        <begin position="1879"/>
        <end position="1952"/>
    </location>
</feature>
<reference evidence="10" key="1">
    <citation type="journal article" date="2016" name="Nat. Genet.">
        <title>A high-quality carrot genome assembly provides new insights into carotenoid accumulation and asterid genome evolution.</title>
        <authorList>
            <person name="Iorizzo M."/>
            <person name="Ellison S."/>
            <person name="Senalik D."/>
            <person name="Zeng P."/>
            <person name="Satapoomin P."/>
            <person name="Huang J."/>
            <person name="Bowman M."/>
            <person name="Iovene M."/>
            <person name="Sanseverino W."/>
            <person name="Cavagnaro P."/>
            <person name="Yildiz M."/>
            <person name="Macko-Podgorni A."/>
            <person name="Moranska E."/>
            <person name="Grzebelus E."/>
            <person name="Grzebelus D."/>
            <person name="Ashrafi H."/>
            <person name="Zheng Z."/>
            <person name="Cheng S."/>
            <person name="Spooner D."/>
            <person name="Van Deynze A."/>
            <person name="Simon P."/>
        </authorList>
    </citation>
    <scope>NUCLEOTIDE SEQUENCE [LARGE SCALE GENOMIC DNA]</scope>
    <source>
        <tissue evidence="10">Leaf</tissue>
    </source>
</reference>
<feature type="transmembrane region" description="Helical" evidence="8">
    <location>
        <begin position="163"/>
        <end position="181"/>
    </location>
</feature>
<evidence type="ECO:0000313" key="10">
    <source>
        <dbReference type="EMBL" id="KZM97622.1"/>
    </source>
</evidence>
<feature type="coiled-coil region" evidence="6">
    <location>
        <begin position="1405"/>
        <end position="1595"/>
    </location>
</feature>
<dbReference type="PANTHER" id="PTHR47270:SF3">
    <property type="entry name" value="HYPOTETICAL PROTEIN"/>
    <property type="match status" value="1"/>
</dbReference>
<organism evidence="10">
    <name type="scientific">Daucus carota subsp. sativus</name>
    <name type="common">Carrot</name>
    <dbReference type="NCBI Taxonomy" id="79200"/>
    <lineage>
        <taxon>Eukaryota</taxon>
        <taxon>Viridiplantae</taxon>
        <taxon>Streptophyta</taxon>
        <taxon>Embryophyta</taxon>
        <taxon>Tracheophyta</taxon>
        <taxon>Spermatophyta</taxon>
        <taxon>Magnoliopsida</taxon>
        <taxon>eudicotyledons</taxon>
        <taxon>Gunneridae</taxon>
        <taxon>Pentapetalae</taxon>
        <taxon>asterids</taxon>
        <taxon>campanulids</taxon>
        <taxon>Apiales</taxon>
        <taxon>Apiaceae</taxon>
        <taxon>Apioideae</taxon>
        <taxon>Scandiceae</taxon>
        <taxon>Daucinae</taxon>
        <taxon>Daucus</taxon>
        <taxon>Daucus sect. Daucus</taxon>
    </lineage>
</organism>
<dbReference type="Pfam" id="PF10358">
    <property type="entry name" value="NT-C2"/>
    <property type="match status" value="1"/>
</dbReference>
<feature type="region of interest" description="Disordered" evidence="7">
    <location>
        <begin position="1"/>
        <end position="31"/>
    </location>
</feature>
<dbReference type="GO" id="GO:0016020">
    <property type="term" value="C:membrane"/>
    <property type="evidence" value="ECO:0007669"/>
    <property type="project" value="UniProtKB-SubCell"/>
</dbReference>
<dbReference type="Pfam" id="PF02133">
    <property type="entry name" value="Transp_cyt_pur"/>
    <property type="match status" value="1"/>
</dbReference>
<feature type="transmembrane region" description="Helical" evidence="8">
    <location>
        <begin position="42"/>
        <end position="62"/>
    </location>
</feature>
<feature type="transmembrane region" description="Helical" evidence="8">
    <location>
        <begin position="271"/>
        <end position="295"/>
    </location>
</feature>
<feature type="region of interest" description="Disordered" evidence="7">
    <location>
        <begin position="770"/>
        <end position="792"/>
    </location>
</feature>
<evidence type="ECO:0000256" key="1">
    <source>
        <dbReference type="ARBA" id="ARBA00004141"/>
    </source>
</evidence>
<evidence type="ECO:0000256" key="2">
    <source>
        <dbReference type="ARBA" id="ARBA00008974"/>
    </source>
</evidence>
<feature type="compositionally biased region" description="Polar residues" evidence="7">
    <location>
        <begin position="20"/>
        <end position="31"/>
    </location>
</feature>
<feature type="transmembrane region" description="Helical" evidence="8">
    <location>
        <begin position="121"/>
        <end position="143"/>
    </location>
</feature>
<keyword evidence="5 8" id="KW-0472">Membrane</keyword>
<dbReference type="PANTHER" id="PTHR47270">
    <property type="entry name" value="PROTEIN MLP1-LIKE"/>
    <property type="match status" value="1"/>
</dbReference>
<feature type="transmembrane region" description="Helical" evidence="8">
    <location>
        <begin position="193"/>
        <end position="211"/>
    </location>
</feature>
<evidence type="ECO:0000256" key="5">
    <source>
        <dbReference type="ARBA" id="ARBA00023136"/>
    </source>
</evidence>
<dbReference type="OMA" id="NDECESH"/>